<keyword evidence="1" id="KW-0328">Glycosyltransferase</keyword>
<name>A0A1I4E523_9GAMM</name>
<comment type="caution">
    <text evidence="5">The sequence shown here is derived from an EMBL/GenBank/DDBJ whole genome shotgun (WGS) entry which is preliminary data.</text>
</comment>
<evidence type="ECO:0000256" key="1">
    <source>
        <dbReference type="ARBA" id="ARBA00022676"/>
    </source>
</evidence>
<evidence type="ECO:0000259" key="4">
    <source>
        <dbReference type="Pfam" id="PF00535"/>
    </source>
</evidence>
<gene>
    <name evidence="5" type="ORF">SAMN05518863_11562</name>
</gene>
<feature type="transmembrane region" description="Helical" evidence="3">
    <location>
        <begin position="292"/>
        <end position="311"/>
    </location>
</feature>
<dbReference type="Gene3D" id="3.90.550.10">
    <property type="entry name" value="Spore Coat Polysaccharide Biosynthesis Protein SpsA, Chain A"/>
    <property type="match status" value="1"/>
</dbReference>
<dbReference type="PANTHER" id="PTHR22916:SF51">
    <property type="entry name" value="GLYCOSYLTRANSFERASE EPSH-RELATED"/>
    <property type="match status" value="1"/>
</dbReference>
<keyword evidence="2" id="KW-0808">Transferase</keyword>
<dbReference type="InterPro" id="IPR001173">
    <property type="entry name" value="Glyco_trans_2-like"/>
</dbReference>
<evidence type="ECO:0000256" key="3">
    <source>
        <dbReference type="SAM" id="Phobius"/>
    </source>
</evidence>
<keyword evidence="3" id="KW-0472">Membrane</keyword>
<dbReference type="PANTHER" id="PTHR22916">
    <property type="entry name" value="GLYCOSYLTRANSFERASE"/>
    <property type="match status" value="1"/>
</dbReference>
<protein>
    <submittedName>
        <fullName evidence="5">Glycosyltransferase involved in cell wall bisynthesis</fullName>
    </submittedName>
</protein>
<dbReference type="RefSeq" id="WP_008108970.1">
    <property type="nucleotide sequence ID" value="NZ_FOSD01000015.1"/>
</dbReference>
<dbReference type="CDD" id="cd00761">
    <property type="entry name" value="Glyco_tranf_GTA_type"/>
    <property type="match status" value="1"/>
</dbReference>
<evidence type="ECO:0000313" key="6">
    <source>
        <dbReference type="Proteomes" id="UP000198841"/>
    </source>
</evidence>
<dbReference type="SUPFAM" id="SSF53448">
    <property type="entry name" value="Nucleotide-diphospho-sugar transferases"/>
    <property type="match status" value="1"/>
</dbReference>
<keyword evidence="3" id="KW-1133">Transmembrane helix</keyword>
<dbReference type="InterPro" id="IPR029044">
    <property type="entry name" value="Nucleotide-diphossugar_trans"/>
</dbReference>
<reference evidence="5 6" key="1">
    <citation type="submission" date="2016-10" db="EMBL/GenBank/DDBJ databases">
        <authorList>
            <person name="Varghese N."/>
            <person name="Submissions S."/>
        </authorList>
    </citation>
    <scope>NUCLEOTIDE SEQUENCE [LARGE SCALE GENOMIC DNA]</scope>
    <source>
        <strain evidence="5 6">YR512</strain>
    </source>
</reference>
<dbReference type="Pfam" id="PF00535">
    <property type="entry name" value="Glycos_transf_2"/>
    <property type="match status" value="1"/>
</dbReference>
<evidence type="ECO:0000313" key="5">
    <source>
        <dbReference type="EMBL" id="SFL00249.1"/>
    </source>
</evidence>
<accession>A0A1I4E523</accession>
<feature type="domain" description="Glycosyltransferase 2-like" evidence="4">
    <location>
        <begin position="11"/>
        <end position="122"/>
    </location>
</feature>
<keyword evidence="6" id="KW-1185">Reference proteome</keyword>
<sequence length="325" mass="37498">MQNPVNDVLISVIVPVYNAAAYLERCIDSLLQQEENRFEVIFINDGSSDNSLAILQNYAHYPHFHIIDQANGGVSSARNQGIRASRGKLLCFLDSDDFLPASAFATYVRLMQNNIAMVGGESQHFTPQGEPLDFPANTTDTRQLSASAAINDLLYFNPRHGICDKVFRGDVIRQHQLSFNEEIYNFEDLLFVINYLHLQQDRQVIFTQQVVYHYVESTNSATRSALREKHFSFARSFNGMQAFLSAQHNRCYYHLYLKVTSSYIYKALHSDGFSRAFIDEYISLYRRSFKSYFTSGLMFNPWSLYFALFFVSPRLVSRLRRLAQK</sequence>
<dbReference type="Proteomes" id="UP000198841">
    <property type="component" value="Unassembled WGS sequence"/>
</dbReference>
<dbReference type="EMBL" id="FOSD01000015">
    <property type="protein sequence ID" value="SFL00249.1"/>
    <property type="molecule type" value="Genomic_DNA"/>
</dbReference>
<evidence type="ECO:0000256" key="2">
    <source>
        <dbReference type="ARBA" id="ARBA00022679"/>
    </source>
</evidence>
<organism evidence="5 6">
    <name type="scientific">Candidatus Pantoea symbiotica</name>
    <dbReference type="NCBI Taxonomy" id="1884370"/>
    <lineage>
        <taxon>Bacteria</taxon>
        <taxon>Pseudomonadati</taxon>
        <taxon>Pseudomonadota</taxon>
        <taxon>Gammaproteobacteria</taxon>
        <taxon>Enterobacterales</taxon>
        <taxon>Erwiniaceae</taxon>
        <taxon>Pantoea</taxon>
    </lineage>
</organism>
<keyword evidence="3" id="KW-0812">Transmembrane</keyword>
<proteinExistence type="predicted"/>